<protein>
    <submittedName>
        <fullName evidence="1">Uncharacterized protein</fullName>
    </submittedName>
</protein>
<accession>A0ABR2BTP6</accession>
<sequence length="161" mass="17741">MWQHNSLLNFPHSRKVRFPLLSEPELQLHNLGFHQFFGWIKINCDAFVDLKTGAASASVAALVNCPSSKMVGPAPFVDMDKKAKGLGAVWNTTKVEPGAIVAIFGLGTVGLTLYKKRHQDGGTSCPSLLDLQVESAQYIFQPKTTELNCLFSRFWIGGFDL</sequence>
<evidence type="ECO:0000313" key="1">
    <source>
        <dbReference type="EMBL" id="KAK8510509.1"/>
    </source>
</evidence>
<evidence type="ECO:0000313" key="2">
    <source>
        <dbReference type="Proteomes" id="UP001472677"/>
    </source>
</evidence>
<comment type="caution">
    <text evidence="1">The sequence shown here is derived from an EMBL/GenBank/DDBJ whole genome shotgun (WGS) entry which is preliminary data.</text>
</comment>
<dbReference type="Gene3D" id="3.40.50.720">
    <property type="entry name" value="NAD(P)-binding Rossmann-like Domain"/>
    <property type="match status" value="1"/>
</dbReference>
<dbReference type="Proteomes" id="UP001472677">
    <property type="component" value="Unassembled WGS sequence"/>
</dbReference>
<name>A0ABR2BTP6_9ROSI</name>
<reference evidence="1 2" key="1">
    <citation type="journal article" date="2024" name="G3 (Bethesda)">
        <title>Genome assembly of Hibiscus sabdariffa L. provides insights into metabolisms of medicinal natural products.</title>
        <authorList>
            <person name="Kim T."/>
        </authorList>
    </citation>
    <scope>NUCLEOTIDE SEQUENCE [LARGE SCALE GENOMIC DNA]</scope>
    <source>
        <strain evidence="1">TK-2024</strain>
        <tissue evidence="1">Old leaves</tissue>
    </source>
</reference>
<dbReference type="EMBL" id="JBBPBM010000084">
    <property type="protein sequence ID" value="KAK8510509.1"/>
    <property type="molecule type" value="Genomic_DNA"/>
</dbReference>
<proteinExistence type="predicted"/>
<gene>
    <name evidence="1" type="ORF">V6N12_055440</name>
</gene>
<organism evidence="1 2">
    <name type="scientific">Hibiscus sabdariffa</name>
    <name type="common">roselle</name>
    <dbReference type="NCBI Taxonomy" id="183260"/>
    <lineage>
        <taxon>Eukaryota</taxon>
        <taxon>Viridiplantae</taxon>
        <taxon>Streptophyta</taxon>
        <taxon>Embryophyta</taxon>
        <taxon>Tracheophyta</taxon>
        <taxon>Spermatophyta</taxon>
        <taxon>Magnoliopsida</taxon>
        <taxon>eudicotyledons</taxon>
        <taxon>Gunneridae</taxon>
        <taxon>Pentapetalae</taxon>
        <taxon>rosids</taxon>
        <taxon>malvids</taxon>
        <taxon>Malvales</taxon>
        <taxon>Malvaceae</taxon>
        <taxon>Malvoideae</taxon>
        <taxon>Hibiscus</taxon>
    </lineage>
</organism>
<keyword evidence="2" id="KW-1185">Reference proteome</keyword>